<protein>
    <submittedName>
        <fullName evidence="2">DUF1559 domain-containing protein</fullName>
    </submittedName>
</protein>
<dbReference type="AlphaFoldDB" id="A0AAU7CR85"/>
<dbReference type="Pfam" id="PF07963">
    <property type="entry name" value="N_methyl"/>
    <property type="match status" value="1"/>
</dbReference>
<dbReference type="PANTHER" id="PTHR30093">
    <property type="entry name" value="GENERAL SECRETION PATHWAY PROTEIN G"/>
    <property type="match status" value="1"/>
</dbReference>
<dbReference type="RefSeq" id="WP_406700445.1">
    <property type="nucleotide sequence ID" value="NZ_CP155447.1"/>
</dbReference>
<evidence type="ECO:0000313" key="2">
    <source>
        <dbReference type="EMBL" id="XBH07605.1"/>
    </source>
</evidence>
<dbReference type="NCBIfam" id="TIGR02532">
    <property type="entry name" value="IV_pilin_GFxxxE"/>
    <property type="match status" value="1"/>
</dbReference>
<evidence type="ECO:0000259" key="1">
    <source>
        <dbReference type="Pfam" id="PF07596"/>
    </source>
</evidence>
<dbReference type="PANTHER" id="PTHR30093:SF2">
    <property type="entry name" value="TYPE II SECRETION SYSTEM PROTEIN H"/>
    <property type="match status" value="1"/>
</dbReference>
<organism evidence="2">
    <name type="scientific">Singulisphaera sp. Ch08</name>
    <dbReference type="NCBI Taxonomy" id="3120278"/>
    <lineage>
        <taxon>Bacteria</taxon>
        <taxon>Pseudomonadati</taxon>
        <taxon>Planctomycetota</taxon>
        <taxon>Planctomycetia</taxon>
        <taxon>Isosphaerales</taxon>
        <taxon>Isosphaeraceae</taxon>
        <taxon>Singulisphaera</taxon>
    </lineage>
</organism>
<reference evidence="2" key="1">
    <citation type="submission" date="2024-05" db="EMBL/GenBank/DDBJ databases">
        <title>Planctomycetes of the genus Singulisphaera possess chitinolytic capabilities.</title>
        <authorList>
            <person name="Ivanova A."/>
        </authorList>
    </citation>
    <scope>NUCLEOTIDE SEQUENCE</scope>
    <source>
        <strain evidence="2">Ch08T</strain>
    </source>
</reference>
<gene>
    <name evidence="2" type="ORF">V5E97_16685</name>
</gene>
<dbReference type="SUPFAM" id="SSF54523">
    <property type="entry name" value="Pili subunits"/>
    <property type="match status" value="1"/>
</dbReference>
<dbReference type="Pfam" id="PF07596">
    <property type="entry name" value="SBP_bac_10"/>
    <property type="match status" value="1"/>
</dbReference>
<dbReference type="PROSITE" id="PS00409">
    <property type="entry name" value="PROKAR_NTER_METHYL"/>
    <property type="match status" value="1"/>
</dbReference>
<dbReference type="Gene3D" id="3.30.700.10">
    <property type="entry name" value="Glycoprotein, Type 4 Pilin"/>
    <property type="match status" value="1"/>
</dbReference>
<sequence length="361" mass="38499">MSRNRRGFTLIELLVVIAIIAVLIALLLPAVQAAREAARRSQCTNNLKQMGLAALNFESTNSSLPPNWGPNPVSTGGSRVNGQAFMLQFLEQGNLFNTWNFMIDSNTQKANQTARVQQVSTYVCPSDPGTGSQTDPGGSGLLCGHLNYYASLGNSAGQYYSLGTANSETNGAVIGLFQVSYETGQPQYLDAAGTQLNPAYRMCKGTKLSEIVDGTSNTAMYSEIKQSRFSGTMPAIDQNNKQDPVQLGSDGDFGTAIGRQTPGASCMTVSSRIGYRGNQYYRFIPQTTNYTHTVPPNYTGVDCGDSAITAAHIAARSYHSGGVNVGFADGSVRFVKSSVNLLTWRALGSRAGAEIVSSDAF</sequence>
<dbReference type="InterPro" id="IPR027558">
    <property type="entry name" value="Pre_pil_HX9DG_C"/>
</dbReference>
<accession>A0AAU7CR85</accession>
<name>A0AAU7CR85_9BACT</name>
<dbReference type="EMBL" id="CP155447">
    <property type="protein sequence ID" value="XBH07605.1"/>
    <property type="molecule type" value="Genomic_DNA"/>
</dbReference>
<proteinExistence type="predicted"/>
<feature type="domain" description="DUF1559" evidence="1">
    <location>
        <begin position="32"/>
        <end position="340"/>
    </location>
</feature>
<dbReference type="InterPro" id="IPR012902">
    <property type="entry name" value="N_methyl_site"/>
</dbReference>
<dbReference type="InterPro" id="IPR045584">
    <property type="entry name" value="Pilin-like"/>
</dbReference>
<dbReference type="NCBIfam" id="TIGR04294">
    <property type="entry name" value="pre_pil_HX9DG"/>
    <property type="match status" value="1"/>
</dbReference>
<dbReference type="InterPro" id="IPR011453">
    <property type="entry name" value="DUF1559"/>
</dbReference>